<feature type="region of interest" description="Disordered" evidence="1">
    <location>
        <begin position="238"/>
        <end position="258"/>
    </location>
</feature>
<keyword evidence="3" id="KW-1185">Reference proteome</keyword>
<protein>
    <submittedName>
        <fullName evidence="2">Uncharacterized protein</fullName>
    </submittedName>
</protein>
<accession>A0A0D0ABB9</accession>
<sequence>MYLNESDNHFGAQIRDQNDPASSASDGWPHQPHQPSSLFPNFPPFPNYNSIIASGSQLPAEGGQSSITARSAQGSPAPSTYHDPASLFPDFFRPQSGHSGPSQNITIPYSGFVPSYDPSFAQYFNDLDEFELQAILSNDGISTRPSESEEISLLSELDGLAPVDEPCQLDRMLRLREQQPSIPLLPIGHPVPIATHQSSSRPHGRHSKLSGLQFHPYAGASHSKLRGFIAKDSLDTVTEAEPSPLPPAPIGPSTYNRDDKTHRQIFKSVKRNVIEDALNRSPFLSEQERKRGAQVALVKATVDFESGKTWARNNTQAFYRSLSAMPCALIMATSKRVARVLVQRGYHLRPSVWLRISERTHQIQSATDLIGSSPPKLIFGEDEDGRPWPFENNVVLDVVLYTIVELGYLSFITDPHFKSIFCAASAAVLCTLQERTTNKEIKFGVTEFKPVFEMFCDYFEEKIVSNPEQFTRWKEYTLLVKATLDDICRPWEN</sequence>
<feature type="region of interest" description="Disordered" evidence="1">
    <location>
        <begin position="1"/>
        <end position="40"/>
    </location>
</feature>
<proteinExistence type="predicted"/>
<feature type="compositionally biased region" description="Polar residues" evidence="1">
    <location>
        <begin position="53"/>
        <end position="78"/>
    </location>
</feature>
<organism evidence="2 3">
    <name type="scientific">Suillus luteus UH-Slu-Lm8-n1</name>
    <dbReference type="NCBI Taxonomy" id="930992"/>
    <lineage>
        <taxon>Eukaryota</taxon>
        <taxon>Fungi</taxon>
        <taxon>Dikarya</taxon>
        <taxon>Basidiomycota</taxon>
        <taxon>Agaricomycotina</taxon>
        <taxon>Agaricomycetes</taxon>
        <taxon>Agaricomycetidae</taxon>
        <taxon>Boletales</taxon>
        <taxon>Suillineae</taxon>
        <taxon>Suillaceae</taxon>
        <taxon>Suillus</taxon>
    </lineage>
</organism>
<feature type="region of interest" description="Disordered" evidence="1">
    <location>
        <begin position="53"/>
        <end position="103"/>
    </location>
</feature>
<dbReference type="EMBL" id="KN835629">
    <property type="protein sequence ID" value="KIK35389.1"/>
    <property type="molecule type" value="Genomic_DNA"/>
</dbReference>
<evidence type="ECO:0000313" key="2">
    <source>
        <dbReference type="EMBL" id="KIK35389.1"/>
    </source>
</evidence>
<dbReference type="AlphaFoldDB" id="A0A0D0ABB9"/>
<name>A0A0D0ABB9_9AGAM</name>
<gene>
    <name evidence="2" type="ORF">CY34DRAFT_109912</name>
</gene>
<dbReference type="OrthoDB" id="2682213at2759"/>
<evidence type="ECO:0000313" key="3">
    <source>
        <dbReference type="Proteomes" id="UP000054485"/>
    </source>
</evidence>
<evidence type="ECO:0000256" key="1">
    <source>
        <dbReference type="SAM" id="MobiDB-lite"/>
    </source>
</evidence>
<reference evidence="3" key="2">
    <citation type="submission" date="2015-01" db="EMBL/GenBank/DDBJ databases">
        <title>Evolutionary Origins and Diversification of the Mycorrhizal Mutualists.</title>
        <authorList>
            <consortium name="DOE Joint Genome Institute"/>
            <consortium name="Mycorrhizal Genomics Consortium"/>
            <person name="Kohler A."/>
            <person name="Kuo A."/>
            <person name="Nagy L.G."/>
            <person name="Floudas D."/>
            <person name="Copeland A."/>
            <person name="Barry K.W."/>
            <person name="Cichocki N."/>
            <person name="Veneault-Fourrey C."/>
            <person name="LaButti K."/>
            <person name="Lindquist E.A."/>
            <person name="Lipzen A."/>
            <person name="Lundell T."/>
            <person name="Morin E."/>
            <person name="Murat C."/>
            <person name="Riley R."/>
            <person name="Ohm R."/>
            <person name="Sun H."/>
            <person name="Tunlid A."/>
            <person name="Henrissat B."/>
            <person name="Grigoriev I.V."/>
            <person name="Hibbett D.S."/>
            <person name="Martin F."/>
        </authorList>
    </citation>
    <scope>NUCLEOTIDE SEQUENCE [LARGE SCALE GENOMIC DNA]</scope>
    <source>
        <strain evidence="3">UH-Slu-Lm8-n1</strain>
    </source>
</reference>
<reference evidence="2 3" key="1">
    <citation type="submission" date="2014-04" db="EMBL/GenBank/DDBJ databases">
        <authorList>
            <consortium name="DOE Joint Genome Institute"/>
            <person name="Kuo A."/>
            <person name="Ruytinx J."/>
            <person name="Rineau F."/>
            <person name="Colpaert J."/>
            <person name="Kohler A."/>
            <person name="Nagy L.G."/>
            <person name="Floudas D."/>
            <person name="Copeland A."/>
            <person name="Barry K.W."/>
            <person name="Cichocki N."/>
            <person name="Veneault-Fourrey C."/>
            <person name="LaButti K."/>
            <person name="Lindquist E.A."/>
            <person name="Lipzen A."/>
            <person name="Lundell T."/>
            <person name="Morin E."/>
            <person name="Murat C."/>
            <person name="Sun H."/>
            <person name="Tunlid A."/>
            <person name="Henrissat B."/>
            <person name="Grigoriev I.V."/>
            <person name="Hibbett D.S."/>
            <person name="Martin F."/>
            <person name="Nordberg H.P."/>
            <person name="Cantor M.N."/>
            <person name="Hua S.X."/>
        </authorList>
    </citation>
    <scope>NUCLEOTIDE SEQUENCE [LARGE SCALE GENOMIC DNA]</scope>
    <source>
        <strain evidence="2 3">UH-Slu-Lm8-n1</strain>
    </source>
</reference>
<dbReference type="InParanoid" id="A0A0D0ABB9"/>
<dbReference type="Proteomes" id="UP000054485">
    <property type="component" value="Unassembled WGS sequence"/>
</dbReference>
<dbReference type="HOGENOM" id="CLU_553397_0_0_1"/>